<dbReference type="InterPro" id="IPR024529">
    <property type="entry name" value="ECF_trnsprt_substrate-spec"/>
</dbReference>
<keyword evidence="1" id="KW-1133">Transmembrane helix</keyword>
<dbReference type="EMBL" id="CP071444">
    <property type="protein sequence ID" value="QSX07416.1"/>
    <property type="molecule type" value="Genomic_DNA"/>
</dbReference>
<feature type="transmembrane region" description="Helical" evidence="1">
    <location>
        <begin position="154"/>
        <end position="182"/>
    </location>
</feature>
<protein>
    <submittedName>
        <fullName evidence="2">ECF transporter S component</fullName>
    </submittedName>
</protein>
<evidence type="ECO:0000313" key="3">
    <source>
        <dbReference type="Proteomes" id="UP000663499"/>
    </source>
</evidence>
<feature type="transmembrane region" description="Helical" evidence="1">
    <location>
        <begin position="83"/>
        <end position="105"/>
    </location>
</feature>
<accession>A0A974XD15</accession>
<evidence type="ECO:0000256" key="1">
    <source>
        <dbReference type="SAM" id="Phobius"/>
    </source>
</evidence>
<dbReference type="AlphaFoldDB" id="A0A974XD15"/>
<name>A0A974XD15_9FIRM</name>
<dbReference type="Pfam" id="PF12822">
    <property type="entry name" value="ECF_trnsprt"/>
    <property type="match status" value="1"/>
</dbReference>
<evidence type="ECO:0000313" key="2">
    <source>
        <dbReference type="EMBL" id="QSX07416.1"/>
    </source>
</evidence>
<keyword evidence="1" id="KW-0472">Membrane</keyword>
<dbReference type="RefSeq" id="WP_207298761.1">
    <property type="nucleotide sequence ID" value="NZ_CP071444.1"/>
</dbReference>
<keyword evidence="3" id="KW-1185">Reference proteome</keyword>
<organism evidence="2 3">
    <name type="scientific">Alkalibacter rhizosphaerae</name>
    <dbReference type="NCBI Taxonomy" id="2815577"/>
    <lineage>
        <taxon>Bacteria</taxon>
        <taxon>Bacillati</taxon>
        <taxon>Bacillota</taxon>
        <taxon>Clostridia</taxon>
        <taxon>Eubacteriales</taxon>
        <taxon>Eubacteriaceae</taxon>
        <taxon>Alkalibacter</taxon>
    </lineage>
</organism>
<dbReference type="GO" id="GO:0022857">
    <property type="term" value="F:transmembrane transporter activity"/>
    <property type="evidence" value="ECO:0007669"/>
    <property type="project" value="InterPro"/>
</dbReference>
<sequence>MNKRQSDTGKLTFMAVMLAITIVFVMVTAIPNFSISMAVAMFLPTLLTAMVLGIKEGMIMGALAGAITLARALFMPLSPFDYFFINPLVSVLPRMFIGLAAGSVFRLIKNTMKAPGTVAAAVGGAIGMLTNTILVIGMLFVVHGQNMVDAMGAGFFATLGVLFASNGLIEMITAAVLMPILYNVYTRYKK</sequence>
<feature type="transmembrane region" description="Helical" evidence="1">
    <location>
        <begin position="117"/>
        <end position="142"/>
    </location>
</feature>
<feature type="transmembrane region" description="Helical" evidence="1">
    <location>
        <begin position="12"/>
        <end position="29"/>
    </location>
</feature>
<feature type="transmembrane region" description="Helical" evidence="1">
    <location>
        <begin position="35"/>
        <end position="52"/>
    </location>
</feature>
<dbReference type="KEGG" id="alka:J0B03_06075"/>
<dbReference type="Gene3D" id="1.10.1760.20">
    <property type="match status" value="1"/>
</dbReference>
<gene>
    <name evidence="2" type="ORF">J0B03_06075</name>
</gene>
<keyword evidence="1" id="KW-0812">Transmembrane</keyword>
<proteinExistence type="predicted"/>
<feature type="transmembrane region" description="Helical" evidence="1">
    <location>
        <begin position="59"/>
        <end position="77"/>
    </location>
</feature>
<dbReference type="Proteomes" id="UP000663499">
    <property type="component" value="Chromosome"/>
</dbReference>
<reference evidence="2" key="1">
    <citation type="submission" date="2021-03" db="EMBL/GenBank/DDBJ databases">
        <title>Alkalibacter marinus sp. nov., isolated from tidal flat sediment.</title>
        <authorList>
            <person name="Namirimu T."/>
            <person name="Yang J.-A."/>
            <person name="Yang S.-H."/>
            <person name="Kim Y.-J."/>
            <person name="Kwon K.K."/>
        </authorList>
    </citation>
    <scope>NUCLEOTIDE SEQUENCE</scope>
    <source>
        <strain evidence="2">ES005</strain>
    </source>
</reference>